<dbReference type="CDD" id="cd18778">
    <property type="entry name" value="ABC_6TM_exporter_like"/>
    <property type="match status" value="1"/>
</dbReference>
<comment type="subcellular location">
    <subcellularLocation>
        <location evidence="1">Cell membrane</location>
        <topology evidence="1">Multi-pass membrane protein</topology>
    </subcellularLocation>
</comment>
<gene>
    <name evidence="10" type="ORF">ACFSSA_03425</name>
</gene>
<dbReference type="InterPro" id="IPR011527">
    <property type="entry name" value="ABC1_TM_dom"/>
</dbReference>
<keyword evidence="2 7" id="KW-0812">Transmembrane</keyword>
<dbReference type="InterPro" id="IPR039421">
    <property type="entry name" value="Type_1_exporter"/>
</dbReference>
<dbReference type="SUPFAM" id="SSF90123">
    <property type="entry name" value="ABC transporter transmembrane region"/>
    <property type="match status" value="1"/>
</dbReference>
<dbReference type="PROSITE" id="PS51257">
    <property type="entry name" value="PROKAR_LIPOPROTEIN"/>
    <property type="match status" value="1"/>
</dbReference>
<evidence type="ECO:0000256" key="1">
    <source>
        <dbReference type="ARBA" id="ARBA00004651"/>
    </source>
</evidence>
<feature type="transmembrane region" description="Helical" evidence="7">
    <location>
        <begin position="12"/>
        <end position="31"/>
    </location>
</feature>
<evidence type="ECO:0000259" key="9">
    <source>
        <dbReference type="PROSITE" id="PS50929"/>
    </source>
</evidence>
<dbReference type="PROSITE" id="PS50929">
    <property type="entry name" value="ABC_TM1F"/>
    <property type="match status" value="1"/>
</dbReference>
<feature type="transmembrane region" description="Helical" evidence="7">
    <location>
        <begin position="133"/>
        <end position="150"/>
    </location>
</feature>
<keyword evidence="5 7" id="KW-1133">Transmembrane helix</keyword>
<dbReference type="Gene3D" id="1.20.1560.10">
    <property type="entry name" value="ABC transporter type 1, transmembrane domain"/>
    <property type="match status" value="1"/>
</dbReference>
<dbReference type="SUPFAM" id="SSF52540">
    <property type="entry name" value="P-loop containing nucleoside triphosphate hydrolases"/>
    <property type="match status" value="1"/>
</dbReference>
<dbReference type="Gene3D" id="3.40.50.300">
    <property type="entry name" value="P-loop containing nucleotide triphosphate hydrolases"/>
    <property type="match status" value="1"/>
</dbReference>
<dbReference type="SMART" id="SM00382">
    <property type="entry name" value="AAA"/>
    <property type="match status" value="1"/>
</dbReference>
<organism evidence="10 11">
    <name type="scientific">Luteolibacter algae</name>
    <dbReference type="NCBI Taxonomy" id="454151"/>
    <lineage>
        <taxon>Bacteria</taxon>
        <taxon>Pseudomonadati</taxon>
        <taxon>Verrucomicrobiota</taxon>
        <taxon>Verrucomicrobiia</taxon>
        <taxon>Verrucomicrobiales</taxon>
        <taxon>Verrucomicrobiaceae</taxon>
        <taxon>Luteolibacter</taxon>
    </lineage>
</organism>
<evidence type="ECO:0000313" key="11">
    <source>
        <dbReference type="Proteomes" id="UP001597375"/>
    </source>
</evidence>
<dbReference type="EMBL" id="JBHUIT010000002">
    <property type="protein sequence ID" value="MFD2255716.1"/>
    <property type="molecule type" value="Genomic_DNA"/>
</dbReference>
<dbReference type="Pfam" id="PF00005">
    <property type="entry name" value="ABC_tran"/>
    <property type="match status" value="1"/>
</dbReference>
<keyword evidence="6 7" id="KW-0472">Membrane</keyword>
<dbReference type="Proteomes" id="UP001597375">
    <property type="component" value="Unassembled WGS sequence"/>
</dbReference>
<evidence type="ECO:0000259" key="8">
    <source>
        <dbReference type="PROSITE" id="PS50893"/>
    </source>
</evidence>
<dbReference type="InterPro" id="IPR017871">
    <property type="entry name" value="ABC_transporter-like_CS"/>
</dbReference>
<dbReference type="PANTHER" id="PTHR43394:SF1">
    <property type="entry name" value="ATP-BINDING CASSETTE SUB-FAMILY B MEMBER 10, MITOCHONDRIAL"/>
    <property type="match status" value="1"/>
</dbReference>
<feature type="transmembrane region" description="Helical" evidence="7">
    <location>
        <begin position="238"/>
        <end position="261"/>
    </location>
</feature>
<feature type="transmembrane region" description="Helical" evidence="7">
    <location>
        <begin position="156"/>
        <end position="174"/>
    </location>
</feature>
<feature type="transmembrane region" description="Helical" evidence="7">
    <location>
        <begin position="51"/>
        <end position="69"/>
    </location>
</feature>
<dbReference type="PANTHER" id="PTHR43394">
    <property type="entry name" value="ATP-DEPENDENT PERMEASE MDL1, MITOCHONDRIAL"/>
    <property type="match status" value="1"/>
</dbReference>
<evidence type="ECO:0000256" key="4">
    <source>
        <dbReference type="ARBA" id="ARBA00022840"/>
    </source>
</evidence>
<accession>A0ABW5D4T4</accession>
<dbReference type="InterPro" id="IPR003593">
    <property type="entry name" value="AAA+_ATPase"/>
</dbReference>
<reference evidence="11" key="1">
    <citation type="journal article" date="2019" name="Int. J. Syst. Evol. Microbiol.">
        <title>The Global Catalogue of Microorganisms (GCM) 10K type strain sequencing project: providing services to taxonomists for standard genome sequencing and annotation.</title>
        <authorList>
            <consortium name="The Broad Institute Genomics Platform"/>
            <consortium name="The Broad Institute Genome Sequencing Center for Infectious Disease"/>
            <person name="Wu L."/>
            <person name="Ma J."/>
        </authorList>
    </citation>
    <scope>NUCLEOTIDE SEQUENCE [LARGE SCALE GENOMIC DNA]</scope>
    <source>
        <strain evidence="11">CGMCC 4.7106</strain>
    </source>
</reference>
<evidence type="ECO:0000256" key="6">
    <source>
        <dbReference type="ARBA" id="ARBA00023136"/>
    </source>
</evidence>
<name>A0ABW5D4T4_9BACT</name>
<proteinExistence type="predicted"/>
<dbReference type="InterPro" id="IPR027417">
    <property type="entry name" value="P-loop_NTPase"/>
</dbReference>
<evidence type="ECO:0000256" key="7">
    <source>
        <dbReference type="SAM" id="Phobius"/>
    </source>
</evidence>
<feature type="domain" description="ABC transporter" evidence="8">
    <location>
        <begin position="331"/>
        <end position="565"/>
    </location>
</feature>
<dbReference type="PROSITE" id="PS00211">
    <property type="entry name" value="ABC_TRANSPORTER_1"/>
    <property type="match status" value="1"/>
</dbReference>
<dbReference type="RefSeq" id="WP_386818372.1">
    <property type="nucleotide sequence ID" value="NZ_JBHUIT010000002.1"/>
</dbReference>
<dbReference type="InterPro" id="IPR003439">
    <property type="entry name" value="ABC_transporter-like_ATP-bd"/>
</dbReference>
<protein>
    <submittedName>
        <fullName evidence="10">ABC transporter ATP-binding protein</fullName>
    </submittedName>
</protein>
<keyword evidence="11" id="KW-1185">Reference proteome</keyword>
<evidence type="ECO:0000313" key="10">
    <source>
        <dbReference type="EMBL" id="MFD2255716.1"/>
    </source>
</evidence>
<keyword evidence="4 10" id="KW-0067">ATP-binding</keyword>
<dbReference type="GO" id="GO:0005524">
    <property type="term" value="F:ATP binding"/>
    <property type="evidence" value="ECO:0007669"/>
    <property type="project" value="UniProtKB-KW"/>
</dbReference>
<keyword evidence="3" id="KW-0547">Nucleotide-binding</keyword>
<evidence type="ECO:0000256" key="5">
    <source>
        <dbReference type="ARBA" id="ARBA00022989"/>
    </source>
</evidence>
<feature type="domain" description="ABC transmembrane type-1" evidence="9">
    <location>
        <begin position="16"/>
        <end position="298"/>
    </location>
</feature>
<dbReference type="PROSITE" id="PS50893">
    <property type="entry name" value="ABC_TRANSPORTER_2"/>
    <property type="match status" value="1"/>
</dbReference>
<sequence length="573" mass="63377">MLRLIRYTLRFPLLSALSLLMAIACTSLVLVLPGITMRFIDEIIGKNRPDLILSTAALGAGAIFARQLLFTLRTYLNHALELKLTHRIRVELYDKLQRLPIKWFDKNSSGEIMSRVADDVPTMDRVIIEGLDQALAAVLQFFIILAYLLYHSWELTLVTLAPLPFIGLLTAWWAKKAEPKWTASSEASSALNAILHDNLAGIRQIKAYTVEPQALSDFDAASQKLGDKHMDVMKGQAIVWPAVSFIAESGIILMVAFGAYWTLNGQLSPGTVIAFLVAWGFLFDPISRINPLSQTFTKGLVSAKRIFAILDTPDEIHLTEGSRPDTFNGHIEFREVSFSYDGESTALKNINLTARPGQTLALVGATGSGKSTLLNLLSRFYEPESGAILLDGRPISGLSKEWLRDHTGFVTQEPFLFNTSIRENLTLAKPGADDAELWKALESANAASFITALPDQLDTMVGERGIRFSGGEKQRLSIARALLKNPPLLLLDEATSALDNTTETLVQQALDRLRGNRTSFVIAHRLSTIRNADLICVLQEGQIVEQGTHDDLMEKKAHYYRLQQSRDGESSGD</sequence>
<dbReference type="InterPro" id="IPR036640">
    <property type="entry name" value="ABC1_TM_sf"/>
</dbReference>
<evidence type="ECO:0000256" key="3">
    <source>
        <dbReference type="ARBA" id="ARBA00022741"/>
    </source>
</evidence>
<evidence type="ECO:0000256" key="2">
    <source>
        <dbReference type="ARBA" id="ARBA00022692"/>
    </source>
</evidence>
<comment type="caution">
    <text evidence="10">The sequence shown here is derived from an EMBL/GenBank/DDBJ whole genome shotgun (WGS) entry which is preliminary data.</text>
</comment>
<dbReference type="Pfam" id="PF00664">
    <property type="entry name" value="ABC_membrane"/>
    <property type="match status" value="1"/>
</dbReference>